<reference evidence="5 6" key="1">
    <citation type="submission" date="2019-10" db="EMBL/GenBank/DDBJ databases">
        <title>Bifidobacterium from non-human primates.</title>
        <authorList>
            <person name="Modesto M."/>
        </authorList>
    </citation>
    <scope>NUCLEOTIDE SEQUENCE [LARGE SCALE GENOMIC DNA]</scope>
    <source>
        <strain evidence="5 6">TRE17</strain>
    </source>
</reference>
<name>A0A6N9Z4V1_9BIFI</name>
<dbReference type="AlphaFoldDB" id="A0A6N9Z4V1"/>
<dbReference type="InterPro" id="IPR001296">
    <property type="entry name" value="Glyco_trans_1"/>
</dbReference>
<dbReference type="GO" id="GO:0016757">
    <property type="term" value="F:glycosyltransferase activity"/>
    <property type="evidence" value="ECO:0007669"/>
    <property type="project" value="UniProtKB-KW"/>
</dbReference>
<dbReference type="Pfam" id="PF13439">
    <property type="entry name" value="Glyco_transf_4"/>
    <property type="match status" value="1"/>
</dbReference>
<dbReference type="SUPFAM" id="SSF53756">
    <property type="entry name" value="UDP-Glycosyltransferase/glycogen phosphorylase"/>
    <property type="match status" value="1"/>
</dbReference>
<dbReference type="PANTHER" id="PTHR12526">
    <property type="entry name" value="GLYCOSYLTRANSFERASE"/>
    <property type="match status" value="1"/>
</dbReference>
<protein>
    <submittedName>
        <fullName evidence="5">Glycosyltransferase</fullName>
    </submittedName>
</protein>
<evidence type="ECO:0000256" key="1">
    <source>
        <dbReference type="ARBA" id="ARBA00022676"/>
    </source>
</evidence>
<evidence type="ECO:0000259" key="4">
    <source>
        <dbReference type="Pfam" id="PF13439"/>
    </source>
</evidence>
<dbReference type="Pfam" id="PF00534">
    <property type="entry name" value="Glycos_transf_1"/>
    <property type="match status" value="1"/>
</dbReference>
<feature type="domain" description="Glycosyltransferase subfamily 4-like N-terminal" evidence="4">
    <location>
        <begin position="21"/>
        <end position="198"/>
    </location>
</feature>
<sequence>MSCLQMKNDGKIRVLIIQEAMGGCGRHVVDLVNGLDPLRFEITVIYGTSRMDDYYRAALPGMSQHAHMIPCSDLVRDISPKHELRALRTVARVIREFKPDVVHCHSSKAGVIGRAAVLLGGGRRMNGVRRVFYTPHAYSFQAPEFSGVKRAVFVVLERRMSRRVTDMTFNVSAGERQASLVERIDDPAKFEVVYNGIADEPVPSRAEAMRLLGLDGVIPDGAPVVGVTARLVEQKDPMTSLAVVRKVISIRPDVHVVYVGDGPYEDEMKRYCADHGIADRVHFAGYRTDAEHVVSAFDVYLLTSLYEGMPYSLVEALRAGVPIAATDTAGNDEIVQPGVNGMLFPVGDPAAGADVVIDLLDHPMPADQVRRTYLERFTVDRMLDRIAAHYVGEPMTDDTDGKETAR</sequence>
<accession>A0A6N9Z4V1</accession>
<keyword evidence="1" id="KW-0328">Glycosyltransferase</keyword>
<keyword evidence="2 5" id="KW-0808">Transferase</keyword>
<dbReference type="EMBL" id="WHZW01000013">
    <property type="protein sequence ID" value="NEG89727.1"/>
    <property type="molecule type" value="Genomic_DNA"/>
</dbReference>
<dbReference type="Proteomes" id="UP000469194">
    <property type="component" value="Unassembled WGS sequence"/>
</dbReference>
<organism evidence="5 6">
    <name type="scientific">Bifidobacterium aerophilum</name>
    <dbReference type="NCBI Taxonomy" id="1798155"/>
    <lineage>
        <taxon>Bacteria</taxon>
        <taxon>Bacillati</taxon>
        <taxon>Actinomycetota</taxon>
        <taxon>Actinomycetes</taxon>
        <taxon>Bifidobacteriales</taxon>
        <taxon>Bifidobacteriaceae</taxon>
        <taxon>Bifidobacterium</taxon>
    </lineage>
</organism>
<evidence type="ECO:0000256" key="2">
    <source>
        <dbReference type="ARBA" id="ARBA00022679"/>
    </source>
</evidence>
<evidence type="ECO:0000313" key="6">
    <source>
        <dbReference type="Proteomes" id="UP000469194"/>
    </source>
</evidence>
<feature type="domain" description="Glycosyl transferase family 1" evidence="3">
    <location>
        <begin position="218"/>
        <end position="363"/>
    </location>
</feature>
<gene>
    <name evidence="5" type="ORF">GFD25_06985</name>
</gene>
<evidence type="ECO:0000259" key="3">
    <source>
        <dbReference type="Pfam" id="PF00534"/>
    </source>
</evidence>
<comment type="caution">
    <text evidence="5">The sequence shown here is derived from an EMBL/GenBank/DDBJ whole genome shotgun (WGS) entry which is preliminary data.</text>
</comment>
<proteinExistence type="predicted"/>
<keyword evidence="6" id="KW-1185">Reference proteome</keyword>
<dbReference type="Gene3D" id="3.40.50.2000">
    <property type="entry name" value="Glycogen Phosphorylase B"/>
    <property type="match status" value="2"/>
</dbReference>
<dbReference type="RefSeq" id="WP_163231293.1">
    <property type="nucleotide sequence ID" value="NZ_WHZW01000013.1"/>
</dbReference>
<dbReference type="InterPro" id="IPR028098">
    <property type="entry name" value="Glyco_trans_4-like_N"/>
</dbReference>
<evidence type="ECO:0000313" key="5">
    <source>
        <dbReference type="EMBL" id="NEG89727.1"/>
    </source>
</evidence>